<dbReference type="Proteomes" id="UP000265515">
    <property type="component" value="Unassembled WGS sequence"/>
</dbReference>
<proteinExistence type="predicted"/>
<feature type="compositionally biased region" description="Basic and acidic residues" evidence="1">
    <location>
        <begin position="190"/>
        <end position="201"/>
    </location>
</feature>
<accession>A0A388KRF5</accession>
<dbReference type="InterPro" id="IPR006816">
    <property type="entry name" value="ELMO_dom"/>
</dbReference>
<dbReference type="Gramene" id="GBG72651">
    <property type="protein sequence ID" value="GBG72651"/>
    <property type="gene ID" value="CBR_g12225"/>
</dbReference>
<feature type="compositionally biased region" description="Low complexity" evidence="1">
    <location>
        <begin position="176"/>
        <end position="186"/>
    </location>
</feature>
<dbReference type="Pfam" id="PF04727">
    <property type="entry name" value="ELMO_CED12"/>
    <property type="match status" value="1"/>
</dbReference>
<keyword evidence="4" id="KW-1185">Reference proteome</keyword>
<evidence type="ECO:0000313" key="3">
    <source>
        <dbReference type="EMBL" id="GBG72651.1"/>
    </source>
</evidence>
<evidence type="ECO:0000313" key="4">
    <source>
        <dbReference type="Proteomes" id="UP000265515"/>
    </source>
</evidence>
<feature type="compositionally biased region" description="Low complexity" evidence="1">
    <location>
        <begin position="1"/>
        <end position="13"/>
    </location>
</feature>
<feature type="domain" description="ELMO" evidence="2">
    <location>
        <begin position="326"/>
        <end position="478"/>
    </location>
</feature>
<feature type="compositionally biased region" description="Basic and acidic residues" evidence="1">
    <location>
        <begin position="151"/>
        <end position="164"/>
    </location>
</feature>
<comment type="caution">
    <text evidence="3">The sequence shown here is derived from an EMBL/GenBank/DDBJ whole genome shotgun (WGS) entry which is preliminary data.</text>
</comment>
<protein>
    <recommendedName>
        <fullName evidence="2">ELMO domain-containing protein</fullName>
    </recommendedName>
</protein>
<feature type="compositionally biased region" description="Basic residues" evidence="1">
    <location>
        <begin position="136"/>
        <end position="148"/>
    </location>
</feature>
<organism evidence="3 4">
    <name type="scientific">Chara braunii</name>
    <name type="common">Braun's stonewort</name>
    <dbReference type="NCBI Taxonomy" id="69332"/>
    <lineage>
        <taxon>Eukaryota</taxon>
        <taxon>Viridiplantae</taxon>
        <taxon>Streptophyta</taxon>
        <taxon>Charophyceae</taxon>
        <taxon>Charales</taxon>
        <taxon>Characeae</taxon>
        <taxon>Chara</taxon>
    </lineage>
</organism>
<dbReference type="InterPro" id="IPR050868">
    <property type="entry name" value="ELMO_domain-containing"/>
</dbReference>
<evidence type="ECO:0000259" key="2">
    <source>
        <dbReference type="PROSITE" id="PS51335"/>
    </source>
</evidence>
<feature type="compositionally biased region" description="Basic and acidic residues" evidence="1">
    <location>
        <begin position="115"/>
        <end position="135"/>
    </location>
</feature>
<sequence length="507" mass="55404">MTTIPIEGGAPEIAGEEDAAPAQTGADDDEFDYAFKSEARTAPYADKKVEGGKKPARPTQQQVIPIVVQRAVLGSVSEEVLVEEEEERRGEGEGEGGSGGEVLAERGGKNAKKVARTEKAAKKTGKKDASREKTGKPPKGKKKKHKQKSPSNDEKKAVEVDGGKKRITAATNGVNSSSSSSSSSSSRAGHVAEGDASIQDKEEAERIAHAREWDAVMREAASAKISTTGQTVIISPLETVTTASDSREILSKLVVWKQALGYLAMLDLSSYMSSIVVESRPPPRGMFGFLWRFCLGVQTLMDEGLIEERKKVFCFAKMPFIDTDEMHRRMLFSVYVRLTGDVRPVSRRGDHWETIGFQGKDPATDLRGCGMLALLQLLYEVEDNAENMGCIYRLSLDGTHGFPLSIISINITKWALESLRAGTLSKEINKQNSVVNVINQFHKGAFHDFYNRWKNGGMTMLQSGYLLKEVEEASMKRPSATLGRASTVLKDWVPRGSRSVAVESARG</sequence>
<evidence type="ECO:0000256" key="1">
    <source>
        <dbReference type="SAM" id="MobiDB-lite"/>
    </source>
</evidence>
<dbReference type="AlphaFoldDB" id="A0A388KRF5"/>
<feature type="compositionally biased region" description="Basic and acidic residues" evidence="1">
    <location>
        <begin position="33"/>
        <end position="53"/>
    </location>
</feature>
<dbReference type="PANTHER" id="PTHR12771:SF2">
    <property type="entry name" value="ELMO DOMAIN-CONTAINING PROTEIN 3"/>
    <property type="match status" value="1"/>
</dbReference>
<dbReference type="PANTHER" id="PTHR12771">
    <property type="entry name" value="ENGULFMENT AND CELL MOTILITY"/>
    <property type="match status" value="1"/>
</dbReference>
<gene>
    <name evidence="3" type="ORF">CBR_g12225</name>
</gene>
<dbReference type="PROSITE" id="PS51335">
    <property type="entry name" value="ELMO"/>
    <property type="match status" value="1"/>
</dbReference>
<dbReference type="EMBL" id="BFEA01000169">
    <property type="protein sequence ID" value="GBG72651.1"/>
    <property type="molecule type" value="Genomic_DNA"/>
</dbReference>
<feature type="compositionally biased region" description="Low complexity" evidence="1">
    <location>
        <begin position="57"/>
        <end position="79"/>
    </location>
</feature>
<reference evidence="3 4" key="1">
    <citation type="journal article" date="2018" name="Cell">
        <title>The Chara Genome: Secondary Complexity and Implications for Plant Terrestrialization.</title>
        <authorList>
            <person name="Nishiyama T."/>
            <person name="Sakayama H."/>
            <person name="Vries J.D."/>
            <person name="Buschmann H."/>
            <person name="Saint-Marcoux D."/>
            <person name="Ullrich K.K."/>
            <person name="Haas F.B."/>
            <person name="Vanderstraeten L."/>
            <person name="Becker D."/>
            <person name="Lang D."/>
            <person name="Vosolsobe S."/>
            <person name="Rombauts S."/>
            <person name="Wilhelmsson P.K.I."/>
            <person name="Janitza P."/>
            <person name="Kern R."/>
            <person name="Heyl A."/>
            <person name="Rumpler F."/>
            <person name="Villalobos L.I.A.C."/>
            <person name="Clay J.M."/>
            <person name="Skokan R."/>
            <person name="Toyoda A."/>
            <person name="Suzuki Y."/>
            <person name="Kagoshima H."/>
            <person name="Schijlen E."/>
            <person name="Tajeshwar N."/>
            <person name="Catarino B."/>
            <person name="Hetherington A.J."/>
            <person name="Saltykova A."/>
            <person name="Bonnot C."/>
            <person name="Breuninger H."/>
            <person name="Symeonidi A."/>
            <person name="Radhakrishnan G.V."/>
            <person name="Van Nieuwerburgh F."/>
            <person name="Deforce D."/>
            <person name="Chang C."/>
            <person name="Karol K.G."/>
            <person name="Hedrich R."/>
            <person name="Ulvskov P."/>
            <person name="Glockner G."/>
            <person name="Delwiche C.F."/>
            <person name="Petrasek J."/>
            <person name="Van de Peer Y."/>
            <person name="Friml J."/>
            <person name="Beilby M."/>
            <person name="Dolan L."/>
            <person name="Kohara Y."/>
            <person name="Sugano S."/>
            <person name="Fujiyama A."/>
            <person name="Delaux P.-M."/>
            <person name="Quint M."/>
            <person name="TheiBen G."/>
            <person name="Hagemann M."/>
            <person name="Harholt J."/>
            <person name="Dunand C."/>
            <person name="Zachgo S."/>
            <person name="Langdale J."/>
            <person name="Maumus F."/>
            <person name="Straeten D.V.D."/>
            <person name="Gould S.B."/>
            <person name="Rensing S.A."/>
        </authorList>
    </citation>
    <scope>NUCLEOTIDE SEQUENCE [LARGE SCALE GENOMIC DNA]</scope>
    <source>
        <strain evidence="3 4">S276</strain>
    </source>
</reference>
<feature type="region of interest" description="Disordered" evidence="1">
    <location>
        <begin position="1"/>
        <end position="201"/>
    </location>
</feature>
<name>A0A388KRF5_CHABU</name>
<dbReference type="OrthoDB" id="266227at2759"/>